<dbReference type="GO" id="GO:0016851">
    <property type="term" value="F:magnesium chelatase activity"/>
    <property type="evidence" value="ECO:0007669"/>
    <property type="project" value="UniProtKB-EC"/>
</dbReference>
<evidence type="ECO:0000256" key="1">
    <source>
        <dbReference type="ARBA" id="ARBA00010851"/>
    </source>
</evidence>
<evidence type="ECO:0000259" key="11">
    <source>
        <dbReference type="Pfam" id="PF11965"/>
    </source>
</evidence>
<keyword evidence="6" id="KW-0067">ATP-binding</keyword>
<dbReference type="GO" id="GO:0005524">
    <property type="term" value="F:ATP binding"/>
    <property type="evidence" value="ECO:0007669"/>
    <property type="project" value="UniProtKB-KW"/>
</dbReference>
<keyword evidence="3" id="KW-0602">Photosynthesis</keyword>
<dbReference type="GO" id="GO:0015979">
    <property type="term" value="P:photosynthesis"/>
    <property type="evidence" value="ECO:0007669"/>
    <property type="project" value="UniProtKB-KW"/>
</dbReference>
<dbReference type="EC" id="6.6.1.1" evidence="2"/>
<proteinExistence type="inferred from homology"/>
<organism evidence="12 13">
    <name type="scientific">Rhodoplanes roseus</name>
    <dbReference type="NCBI Taxonomy" id="29409"/>
    <lineage>
        <taxon>Bacteria</taxon>
        <taxon>Pseudomonadati</taxon>
        <taxon>Pseudomonadota</taxon>
        <taxon>Alphaproteobacteria</taxon>
        <taxon>Hyphomicrobiales</taxon>
        <taxon>Nitrobacteraceae</taxon>
        <taxon>Rhodoplanes</taxon>
    </lineage>
</organism>
<dbReference type="Proteomes" id="UP000249130">
    <property type="component" value="Unassembled WGS sequence"/>
</dbReference>
<evidence type="ECO:0000313" key="12">
    <source>
        <dbReference type="EMBL" id="RAI45226.1"/>
    </source>
</evidence>
<evidence type="ECO:0000259" key="10">
    <source>
        <dbReference type="Pfam" id="PF02514"/>
    </source>
</evidence>
<feature type="domain" description="CobN/magnesium chelatase" evidence="10">
    <location>
        <begin position="178"/>
        <end position="774"/>
    </location>
</feature>
<evidence type="ECO:0000256" key="4">
    <source>
        <dbReference type="ARBA" id="ARBA00022598"/>
    </source>
</evidence>
<feature type="domain" description="Magnesium chelatase subunit H N-terminal" evidence="11">
    <location>
        <begin position="14"/>
        <end position="174"/>
    </location>
</feature>
<dbReference type="PANTHER" id="PTHR44119:SF1">
    <property type="entry name" value="MAGNESIUM-CHELATASE SUBUNIT CHLH, CHLOROPLASTIC"/>
    <property type="match status" value="1"/>
</dbReference>
<protein>
    <recommendedName>
        <fullName evidence="2">magnesium chelatase</fullName>
        <ecNumber evidence="2">6.6.1.1</ecNumber>
    </recommendedName>
</protein>
<dbReference type="OrthoDB" id="9757976at2"/>
<comment type="similarity">
    <text evidence="1">Belongs to the Mg-chelatase subunit H family.</text>
</comment>
<dbReference type="InterPro" id="IPR022571">
    <property type="entry name" value="Mg_chelatase_H_N"/>
</dbReference>
<evidence type="ECO:0000256" key="9">
    <source>
        <dbReference type="ARBA" id="ARBA00048693"/>
    </source>
</evidence>
<keyword evidence="4" id="KW-0436">Ligase</keyword>
<name>A0A327L4A5_9BRAD</name>
<dbReference type="RefSeq" id="WP_111417967.1">
    <property type="nucleotide sequence ID" value="NZ_NPEX01000021.1"/>
</dbReference>
<dbReference type="InterPro" id="IPR003672">
    <property type="entry name" value="CobN/Mg_chltase"/>
</dbReference>
<dbReference type="Pfam" id="PF11965">
    <property type="entry name" value="DUF3479"/>
    <property type="match status" value="1"/>
</dbReference>
<dbReference type="InterPro" id="IPR011771">
    <property type="entry name" value="BchH"/>
</dbReference>
<dbReference type="CDD" id="cd10150">
    <property type="entry name" value="CobN_like"/>
    <property type="match status" value="1"/>
</dbReference>
<evidence type="ECO:0000256" key="6">
    <source>
        <dbReference type="ARBA" id="ARBA00022840"/>
    </source>
</evidence>
<evidence type="ECO:0000256" key="5">
    <source>
        <dbReference type="ARBA" id="ARBA00022741"/>
    </source>
</evidence>
<comment type="catalytic activity">
    <reaction evidence="9">
        <text>protoporphyrin IX + Mg(2+) + ATP + H2O = Mg-protoporphyrin IX + ADP + phosphate + 3 H(+)</text>
        <dbReference type="Rhea" id="RHEA:13961"/>
        <dbReference type="ChEBI" id="CHEBI:15377"/>
        <dbReference type="ChEBI" id="CHEBI:15378"/>
        <dbReference type="ChEBI" id="CHEBI:18420"/>
        <dbReference type="ChEBI" id="CHEBI:30616"/>
        <dbReference type="ChEBI" id="CHEBI:43474"/>
        <dbReference type="ChEBI" id="CHEBI:57306"/>
        <dbReference type="ChEBI" id="CHEBI:60492"/>
        <dbReference type="ChEBI" id="CHEBI:456216"/>
        <dbReference type="EC" id="6.6.1.1"/>
    </reaction>
</comment>
<sequence>MRKRTSAADSTPIRVAIVTMDSHLAGSVARARAALARELPGLDLVMHAADEWGGDQAALTRCLADIASADIVVATMLFLDEHIRPVLPALQARRDTCDAIVCALAAGEVVRLTRMHKFSMSGETMGVLSLLKRLRGKSSEGPGSNGQGQMKMLRQIPKFLRFIPGTAQDLRAYFLVLQYWLAGTDENIANLVRLLVERYADGPRKGLRSSVKAAPPVEYPDTGLYHPAIKNHVTEKLSDIPTAGPNGTVGVLVMRSYVLAGNAAHYDGVIGALEAKGLRVVPAFASGLDARPAVEAFFMKNGKPTVDAVVSLTGFSLVGGPAYNDAKSAAQLLGTLDVPYIAAHPVEFQTLEQWQADPRGLMPVEATMMVAIPELDGAIWPMTFGGRSILAETSGPRDEGQREMTSHGERAATLAARVAKLVALRRSKRAERKVAIVIFNFPPNAGAIGTAAFLSVFASLHNTLKALRDAGYTVDVPESVDDLRNAILHGNAARHGSDANVAAKIGADDHVRRERHLAEIEKQWGPAPGRHLTDGRSIFVLGEKFGNVFVGVQPAFGYEGDPMRLLFERGFAPTHAFSAFYRWIKEDFGAHAVLHFGTHGALEFMPGKQAGMSAECWPDRLIGDLPNFYVYASNNPSEGTLAKRRAGAALISYLTPPITNAGLYRGLLDLKSSLDRWRALEPDTDPETRTALAVLVQAQASAVNLAPVEPAWDDQVAEIAKLTNAVLELEYTLIPHGLHVVGGVPTESERAEMLEAAGVTDKEKFAALDKLLATDHELPAIVKALDARYIQPAPGGDLLRTTDVLPTGRNLHGFDPFRIPSAFAIQDGTRQADRLLARFKADGHGVPETIAMVLWGTDNLKTEGGPIAQTLWLMGAAPRHDSYGRVCGAVLVPLEKLGRPRVDVVVTLSGIFRDLLPMQTKLLAEAALLAASADEPPELNFVRKHALAYQAANGGEIAEAALRVFSNADGAYGSNVNQLIDQGGWNDEDELAEAYMRRKGFAYDVDGRPTRQDKVLTHVLSSVDLTYQNLDSVELGITTIDHYFDTLGGITRAVKRARGTTASVYIGDQTRGEGTVRTLAEQVALETHTRALNPKWYEALLAHGYEGVRNIEAQVTNTLGWSATTGQVAPWVYEQLTQTFMLDEKMRRRLADLNPVASAKVAHRLLEAHERRYWTPDEAMLDALRRAGEELEDRLEGVDVDQGAAA</sequence>
<dbReference type="PANTHER" id="PTHR44119">
    <property type="entry name" value="MAGNESIUM-CHELATASE SUBUNIT CHLH, CHLOROPLASTIC"/>
    <property type="match status" value="1"/>
</dbReference>
<reference evidence="12 13" key="1">
    <citation type="submission" date="2017-07" db="EMBL/GenBank/DDBJ databases">
        <title>Draft Genome Sequences of Select Purple Nonsulfur Bacteria.</title>
        <authorList>
            <person name="Lasarre B."/>
            <person name="Mckinlay J.B."/>
        </authorList>
    </citation>
    <scope>NUCLEOTIDE SEQUENCE [LARGE SCALE GENOMIC DNA]</scope>
    <source>
        <strain evidence="12 13">DSM 5909</strain>
    </source>
</reference>
<dbReference type="NCBIfam" id="NF009942">
    <property type="entry name" value="PRK13405.1"/>
    <property type="match status" value="1"/>
</dbReference>
<evidence type="ECO:0000256" key="8">
    <source>
        <dbReference type="ARBA" id="ARBA00023444"/>
    </source>
</evidence>
<accession>A0A327L4A5</accession>
<dbReference type="NCBIfam" id="TIGR02025">
    <property type="entry name" value="BchH"/>
    <property type="match status" value="1"/>
</dbReference>
<dbReference type="GO" id="GO:0015995">
    <property type="term" value="P:chlorophyll biosynthetic process"/>
    <property type="evidence" value="ECO:0007669"/>
    <property type="project" value="UniProtKB-KW"/>
</dbReference>
<evidence type="ECO:0000256" key="2">
    <source>
        <dbReference type="ARBA" id="ARBA00012825"/>
    </source>
</evidence>
<keyword evidence="13" id="KW-1185">Reference proteome</keyword>
<comment type="caution">
    <text evidence="12">The sequence shown here is derived from an EMBL/GenBank/DDBJ whole genome shotgun (WGS) entry which is preliminary data.</text>
</comment>
<keyword evidence="5" id="KW-0547">Nucleotide-binding</keyword>
<dbReference type="EMBL" id="NPEX01000021">
    <property type="protein sequence ID" value="RAI45226.1"/>
    <property type="molecule type" value="Genomic_DNA"/>
</dbReference>
<keyword evidence="7" id="KW-0149">Chlorophyll biosynthesis</keyword>
<evidence type="ECO:0000256" key="3">
    <source>
        <dbReference type="ARBA" id="ARBA00022531"/>
    </source>
</evidence>
<evidence type="ECO:0000313" key="13">
    <source>
        <dbReference type="Proteomes" id="UP000249130"/>
    </source>
</evidence>
<evidence type="ECO:0000256" key="7">
    <source>
        <dbReference type="ARBA" id="ARBA00023171"/>
    </source>
</evidence>
<dbReference type="Pfam" id="PF02514">
    <property type="entry name" value="CobN-Mg_chel"/>
    <property type="match status" value="1"/>
</dbReference>
<comment type="pathway">
    <text evidence="8">Porphyrin-containing compound metabolism.</text>
</comment>
<dbReference type="AlphaFoldDB" id="A0A327L4A5"/>
<gene>
    <name evidence="12" type="ORF">CH341_05145</name>
</gene>